<dbReference type="EMBL" id="CM009297">
    <property type="protein sequence ID" value="KAI9389362.1"/>
    <property type="molecule type" value="Genomic_DNA"/>
</dbReference>
<dbReference type="Proteomes" id="UP000006729">
    <property type="component" value="Chromosome 8"/>
</dbReference>
<sequence>MELPGMSSCILWLLFLQIIQLPIPFSLPTGGNETDRLSLLALKSQITNDPFGMLSSWNESLHFCDWSGVICGKRHRRVVEIDLHSAQLVGSLSPHIGNLSFLRILKLENNRFSHNIPQELGHLFRLRMLSLENNTFDGKIPVNISHCSNLLILSLSGNNLTGKLPIELGSLSKLQVFFFQFNYLVGGIPSSFGNLSAIIQIFGAGNYLQGGIPNSIGQLKSLKSFSFGRNNMTGMIPPSIYNLSSLMRFAVPVNQLHGNLPPDLGLTLPNLEILLMSFNRFSGSIPPTFSNASTIAVIELSNNNLTGRVPDLSSLSKLRWLIVDVNYLGNGNDDDLSFLPPLANKTSLEELSINDNNFGGLLPKIISNFSENLKRMTFGRNQIRGSIPSGIGNLIGLDTLGLEMNQLTGVIPNSIGKLQNLGVLALGGNKISGNIPSSMGNITSLLEVYLSANNLQGRIPSSLGNCQNLLILHLDQNNLSGSIPKEVISIPSSSRILVLSENQLTGSLPLEVGKLANLGYFNLSHNRLSGEIPRTLGSCVSLEFLYMEGNLFQGPIPESLSSLRALQILNLSHNNLSGEIPKFLAELKLLTSLDLSFNNLEGEVPVQGIFARASGFSMLGNKKLCGGMPQLNLSRCTSKKSRKLKSSTKLKLIIAIPCGFVGIILVVSYMLFFFLKEKKSRPASGSPWESTFQRVAYEDLLQATNGFSPANLIGAGSFGSVYKGILRSDGAAVAVKVFNLLREGASKSFMAECAALINIRHRNLVKVLTACSGIDFQGNDFKALVYEFMVNGSLEEWLHPAQISDEAHRRRDLSLLQRLNIAIDVASALDYLHNHCQIAIVHCDLKPSNVLLDGDLTAHVGDFGLARLLPQASHQLCLDQTSSIGLKGTIGYAAPEYGLGSEVSPYGDVYSYGILLLEVFTGRRPTDGLFKDGLNLHNFAKTALPISVAEVLDPVLVTEAEETSGDASRRMSHIGNHMECLAAIVKVGVACSAEFPRERMEISSVAVELRRIRHILLGPQTHGKR</sequence>
<reference evidence="1 2" key="1">
    <citation type="journal article" date="2006" name="Science">
        <title>The genome of black cottonwood, Populus trichocarpa (Torr. &amp; Gray).</title>
        <authorList>
            <person name="Tuskan G.A."/>
            <person name="Difazio S."/>
            <person name="Jansson S."/>
            <person name="Bohlmann J."/>
            <person name="Grigoriev I."/>
            <person name="Hellsten U."/>
            <person name="Putnam N."/>
            <person name="Ralph S."/>
            <person name="Rombauts S."/>
            <person name="Salamov A."/>
            <person name="Schein J."/>
            <person name="Sterck L."/>
            <person name="Aerts A."/>
            <person name="Bhalerao R.R."/>
            <person name="Bhalerao R.P."/>
            <person name="Blaudez D."/>
            <person name="Boerjan W."/>
            <person name="Brun A."/>
            <person name="Brunner A."/>
            <person name="Busov V."/>
            <person name="Campbell M."/>
            <person name="Carlson J."/>
            <person name="Chalot M."/>
            <person name="Chapman J."/>
            <person name="Chen G.L."/>
            <person name="Cooper D."/>
            <person name="Coutinho P.M."/>
            <person name="Couturier J."/>
            <person name="Covert S."/>
            <person name="Cronk Q."/>
            <person name="Cunningham R."/>
            <person name="Davis J."/>
            <person name="Degroeve S."/>
            <person name="Dejardin A."/>
            <person name="Depamphilis C."/>
            <person name="Detter J."/>
            <person name="Dirks B."/>
            <person name="Dubchak I."/>
            <person name="Duplessis S."/>
            <person name="Ehlting J."/>
            <person name="Ellis B."/>
            <person name="Gendler K."/>
            <person name="Goodstein D."/>
            <person name="Gribskov M."/>
            <person name="Grimwood J."/>
            <person name="Groover A."/>
            <person name="Gunter L."/>
            <person name="Hamberger B."/>
            <person name="Heinze B."/>
            <person name="Helariutta Y."/>
            <person name="Henrissat B."/>
            <person name="Holligan D."/>
            <person name="Holt R."/>
            <person name="Huang W."/>
            <person name="Islam-Faridi N."/>
            <person name="Jones S."/>
            <person name="Jones-Rhoades M."/>
            <person name="Jorgensen R."/>
            <person name="Joshi C."/>
            <person name="Kangasjarvi J."/>
            <person name="Karlsson J."/>
            <person name="Kelleher C."/>
            <person name="Kirkpatrick R."/>
            <person name="Kirst M."/>
            <person name="Kohler A."/>
            <person name="Kalluri U."/>
            <person name="Larimer F."/>
            <person name="Leebens-Mack J."/>
            <person name="Leple J.C."/>
            <person name="Locascio P."/>
            <person name="Lou Y."/>
            <person name="Lucas S."/>
            <person name="Martin F."/>
            <person name="Montanini B."/>
            <person name="Napoli C."/>
            <person name="Nelson D.R."/>
            <person name="Nelson C."/>
            <person name="Nieminen K."/>
            <person name="Nilsson O."/>
            <person name="Pereda V."/>
            <person name="Peter G."/>
            <person name="Philippe R."/>
            <person name="Pilate G."/>
            <person name="Poliakov A."/>
            <person name="Razumovskaya J."/>
            <person name="Richardson P."/>
            <person name="Rinaldi C."/>
            <person name="Ritland K."/>
            <person name="Rouze P."/>
            <person name="Ryaboy D."/>
            <person name="Schmutz J."/>
            <person name="Schrader J."/>
            <person name="Segerman B."/>
            <person name="Shin H."/>
            <person name="Siddiqui A."/>
            <person name="Sterky F."/>
            <person name="Terry A."/>
            <person name="Tsai C.J."/>
            <person name="Uberbacher E."/>
            <person name="Unneberg P."/>
            <person name="Vahala J."/>
            <person name="Wall K."/>
            <person name="Wessler S."/>
            <person name="Yang G."/>
            <person name="Yin T."/>
            <person name="Douglas C."/>
            <person name="Marra M."/>
            <person name="Sandberg G."/>
            <person name="Van de Peer Y."/>
            <person name="Rokhsar D."/>
        </authorList>
    </citation>
    <scope>NUCLEOTIDE SEQUENCE [LARGE SCALE GENOMIC DNA]</scope>
    <source>
        <strain evidence="2">cv. Nisqually</strain>
    </source>
</reference>
<keyword evidence="2" id="KW-1185">Reference proteome</keyword>
<gene>
    <name evidence="1" type="ORF">POPTR_008G034000v4</name>
</gene>
<proteinExistence type="predicted"/>
<accession>A0ACC0SJE7</accession>
<name>A0ACC0SJE7_POPTR</name>
<evidence type="ECO:0000313" key="2">
    <source>
        <dbReference type="Proteomes" id="UP000006729"/>
    </source>
</evidence>
<organism evidence="1 2">
    <name type="scientific">Populus trichocarpa</name>
    <name type="common">Western balsam poplar</name>
    <name type="synonym">Populus balsamifera subsp. trichocarpa</name>
    <dbReference type="NCBI Taxonomy" id="3694"/>
    <lineage>
        <taxon>Eukaryota</taxon>
        <taxon>Viridiplantae</taxon>
        <taxon>Streptophyta</taxon>
        <taxon>Embryophyta</taxon>
        <taxon>Tracheophyta</taxon>
        <taxon>Spermatophyta</taxon>
        <taxon>Magnoliopsida</taxon>
        <taxon>eudicotyledons</taxon>
        <taxon>Gunneridae</taxon>
        <taxon>Pentapetalae</taxon>
        <taxon>rosids</taxon>
        <taxon>fabids</taxon>
        <taxon>Malpighiales</taxon>
        <taxon>Salicaceae</taxon>
        <taxon>Saliceae</taxon>
        <taxon>Populus</taxon>
    </lineage>
</organism>
<protein>
    <submittedName>
        <fullName evidence="1">Uncharacterized protein</fullName>
    </submittedName>
</protein>
<comment type="caution">
    <text evidence="1">The sequence shown here is derived from an EMBL/GenBank/DDBJ whole genome shotgun (WGS) entry which is preliminary data.</text>
</comment>
<evidence type="ECO:0000313" key="1">
    <source>
        <dbReference type="EMBL" id="KAI9389362.1"/>
    </source>
</evidence>